<dbReference type="Proteomes" id="UP000029409">
    <property type="component" value="Chromosome"/>
</dbReference>
<organism evidence="1 2">
    <name type="scientific">Paenibacillus durus</name>
    <name type="common">Paenibacillus azotofixans</name>
    <dbReference type="NCBI Taxonomy" id="44251"/>
    <lineage>
        <taxon>Bacteria</taxon>
        <taxon>Bacillati</taxon>
        <taxon>Bacillota</taxon>
        <taxon>Bacilli</taxon>
        <taxon>Bacillales</taxon>
        <taxon>Paenibacillaceae</taxon>
        <taxon>Paenibacillus</taxon>
    </lineage>
</organism>
<sequence length="73" mass="8341">MPKAPRALDLYCIYSPDGAVPDNRKVVIFLKIYSYSDCYMNMSAVVSSFMKPQPYSLKPDSFRVHGEQEGRKC</sequence>
<accession>A0A089HNI1</accession>
<name>A0A089HNI1_PAEDU</name>
<dbReference type="AlphaFoldDB" id="A0A089HNI1"/>
<dbReference type="STRING" id="44251.PDUR_12740"/>
<dbReference type="EMBL" id="CP009288">
    <property type="protein sequence ID" value="AIQ12672.1"/>
    <property type="molecule type" value="Genomic_DNA"/>
</dbReference>
<evidence type="ECO:0000313" key="1">
    <source>
        <dbReference type="EMBL" id="AIQ12672.1"/>
    </source>
</evidence>
<gene>
    <name evidence="1" type="ORF">PDUR_12740</name>
</gene>
<reference evidence="1 2" key="1">
    <citation type="submission" date="2014-08" db="EMBL/GenBank/DDBJ databases">
        <title>Comparative genomics of the Paenibacillus odorifer group.</title>
        <authorList>
            <person name="den Bakker H.C."/>
            <person name="Tsai Y.-C."/>
            <person name="Martin N."/>
            <person name="Korlach J."/>
            <person name="Wiedmann M."/>
        </authorList>
    </citation>
    <scope>NUCLEOTIDE SEQUENCE [LARGE SCALE GENOMIC DNA]</scope>
    <source>
        <strain evidence="1 2">DSM 1735</strain>
    </source>
</reference>
<evidence type="ECO:0000313" key="2">
    <source>
        <dbReference type="Proteomes" id="UP000029409"/>
    </source>
</evidence>
<dbReference type="KEGG" id="pdu:PDUR_12740"/>
<protein>
    <submittedName>
        <fullName evidence="1">Uncharacterized protein</fullName>
    </submittedName>
</protein>
<keyword evidence="2" id="KW-1185">Reference proteome</keyword>
<proteinExistence type="predicted"/>